<protein>
    <submittedName>
        <fullName evidence="1">Uncharacterized protein</fullName>
    </submittedName>
</protein>
<organism evidence="1 2">
    <name type="scientific">Phenylobacterium hankyongense</name>
    <dbReference type="NCBI Taxonomy" id="1813876"/>
    <lineage>
        <taxon>Bacteria</taxon>
        <taxon>Pseudomonadati</taxon>
        <taxon>Pseudomonadota</taxon>
        <taxon>Alphaproteobacteria</taxon>
        <taxon>Caulobacterales</taxon>
        <taxon>Caulobacteraceae</taxon>
        <taxon>Phenylobacterium</taxon>
    </lineage>
</organism>
<dbReference type="Proteomes" id="UP000249842">
    <property type="component" value="Unassembled WGS sequence"/>
</dbReference>
<accession>A0A328B1T4</accession>
<reference evidence="2" key="1">
    <citation type="submission" date="2018-05" db="EMBL/GenBank/DDBJ databases">
        <authorList>
            <person name="Li X."/>
        </authorList>
    </citation>
    <scope>NUCLEOTIDE SEQUENCE [LARGE SCALE GENOMIC DNA]</scope>
    <source>
        <strain evidence="2">HKS-05</strain>
    </source>
</reference>
<dbReference type="RefSeq" id="WP_111458151.1">
    <property type="nucleotide sequence ID" value="NZ_QFYP01000001.1"/>
</dbReference>
<evidence type="ECO:0000313" key="1">
    <source>
        <dbReference type="EMBL" id="RAK60859.1"/>
    </source>
</evidence>
<proteinExistence type="predicted"/>
<evidence type="ECO:0000313" key="2">
    <source>
        <dbReference type="Proteomes" id="UP000249842"/>
    </source>
</evidence>
<comment type="caution">
    <text evidence="1">The sequence shown here is derived from an EMBL/GenBank/DDBJ whole genome shotgun (WGS) entry which is preliminary data.</text>
</comment>
<gene>
    <name evidence="1" type="ORF">DJ021_14090</name>
</gene>
<keyword evidence="2" id="KW-1185">Reference proteome</keyword>
<dbReference type="OrthoDB" id="7210739at2"/>
<name>A0A328B1T4_9CAUL</name>
<dbReference type="EMBL" id="QFYP01000001">
    <property type="protein sequence ID" value="RAK60859.1"/>
    <property type="molecule type" value="Genomic_DNA"/>
</dbReference>
<dbReference type="AlphaFoldDB" id="A0A328B1T4"/>
<sequence>MGRAYDPARATRERLLMLERREKARAQARAVTDGVAESVALSRSRGAAFAKEPGARDTPYRRQCGLDWLAKKGRLTARQLAAGERYGECYRLAAAEASIGSTLEVQPGSLPGGPSLAQVLRQGAGRKQAATRLALYRRQLLEQADLIGACDRICGQELTPREAGGGEREGLRLEAVLKVALDILAAAPP</sequence>